<protein>
    <recommendedName>
        <fullName evidence="4">ARM repeat-containing protein</fullName>
    </recommendedName>
</protein>
<evidence type="ECO:0000313" key="3">
    <source>
        <dbReference type="Proteomes" id="UP000235672"/>
    </source>
</evidence>
<dbReference type="OrthoDB" id="3517218at2759"/>
<evidence type="ECO:0000256" key="1">
    <source>
        <dbReference type="SAM" id="MobiDB-lite"/>
    </source>
</evidence>
<dbReference type="STRING" id="1745343.A0A2J6Q4C4"/>
<keyword evidence="3" id="KW-1185">Reference proteome</keyword>
<dbReference type="SUPFAM" id="SSF48371">
    <property type="entry name" value="ARM repeat"/>
    <property type="match status" value="1"/>
</dbReference>
<gene>
    <name evidence="2" type="ORF">NA56DRAFT_133182</name>
</gene>
<sequence length="1108" mass="126499">MDTSNLLQQCENLTHSQRVKQMVEIGRKSRQEPTAKSLIATLSRGSSYEQFLTLKTCHGSRDVAVAKQLLSADSKFLRKQAINLIASLGTDDELLEALKVVPASLQTQTVVRIRNFSPQYRRSVVIERFLNYLNQEGGNQTLFRYLVPFGSKATLEKHLPDLLDDFSLLDWRHLSKCHPEVTQRTLYGLIEKVEVGDVLLQRTLTHVFTQWISHDRTIKFALDLVQKFLPKFPLSLFLVRPRFLKRYPRQAIDIILNAQDDISETIFTYHTTLLYRKLSLSQFLALMQRYPSLLRGPLFPDLSTEQKLPAYKLIKLAWRDENGVLQWDITEYLPEKERIAEARRHLKLKWLDTNPGRRIRYISLLPWDEAMELQKEYLRSSDADIRTESLQRQVKAAKYDESKIGDALQLVISHKNEPATVQKEIFRSLKEIPAARFRESHLELLTQIVRNALDGAGASVALSLLMGFLANMLSVHPRWAARQMVLVTKETAAIPGVILLSGIVPVKEVMSIVQEEMSPALDTLLRKQDAAALTMLARSFEEYMECWPELLETCNKTLEIPEMEKMHEMMMEVVSKHKQPSNFWPHIIPLLTKENIPVAGSRHLVSRIHRQYQNFLNPYINPSPTPPSYTRKRDALNELRGGFWRWTPNQQETLVTLILKDIASEDVTSDKKASYISQLGLLPAVSSNHLISLAGSDEKRQIVQETAPKALGKLDSSEGVPTLIEALGDDRGRIAIYALRSALRDLSKSKAFEILKAVPSTKVTIAKETLRIIGDLETEEAFRFLLEAEKSKLHTSVRKALLRALWPYLDRDETWEIFEKAARDSEPDVAKGVISISVDGMPFSTRQRYLGLLLLLLYHPSPDVRLETLKRLNSMPLSDPESILCERLFEMVRSEYQVEVSVATRAIFATYAQKQVSLIVKLYEELILDRHLLVRVHDIPYIGQISPRDDMKHLRPVTHAILGVLKKDRLSVKRRVKLMFAGLPWDEIKAYLIDIVPELTADALMLVVEEIESDSWSAGWKRGGDDFEGVERVMGGMEDERGRRIALSLLVGGVGENGEWTKEKKDRLDGYRNDDSVLVAEAAWEVELKGVGDEEAEGDREEERSDEL</sequence>
<dbReference type="EMBL" id="KZ613482">
    <property type="protein sequence ID" value="PMD21147.1"/>
    <property type="molecule type" value="Genomic_DNA"/>
</dbReference>
<organism evidence="2 3">
    <name type="scientific">Hyaloscypha hepaticicola</name>
    <dbReference type="NCBI Taxonomy" id="2082293"/>
    <lineage>
        <taxon>Eukaryota</taxon>
        <taxon>Fungi</taxon>
        <taxon>Dikarya</taxon>
        <taxon>Ascomycota</taxon>
        <taxon>Pezizomycotina</taxon>
        <taxon>Leotiomycetes</taxon>
        <taxon>Helotiales</taxon>
        <taxon>Hyaloscyphaceae</taxon>
        <taxon>Hyaloscypha</taxon>
    </lineage>
</organism>
<accession>A0A2J6Q4C4</accession>
<dbReference type="AlphaFoldDB" id="A0A2J6Q4C4"/>
<reference evidence="2 3" key="1">
    <citation type="submission" date="2016-05" db="EMBL/GenBank/DDBJ databases">
        <title>A degradative enzymes factory behind the ericoid mycorrhizal symbiosis.</title>
        <authorList>
            <consortium name="DOE Joint Genome Institute"/>
            <person name="Martino E."/>
            <person name="Morin E."/>
            <person name="Grelet G."/>
            <person name="Kuo A."/>
            <person name="Kohler A."/>
            <person name="Daghino S."/>
            <person name="Barry K."/>
            <person name="Choi C."/>
            <person name="Cichocki N."/>
            <person name="Clum A."/>
            <person name="Copeland A."/>
            <person name="Hainaut M."/>
            <person name="Haridas S."/>
            <person name="Labutti K."/>
            <person name="Lindquist E."/>
            <person name="Lipzen A."/>
            <person name="Khouja H.-R."/>
            <person name="Murat C."/>
            <person name="Ohm R."/>
            <person name="Olson A."/>
            <person name="Spatafora J."/>
            <person name="Veneault-Fourrey C."/>
            <person name="Henrissat B."/>
            <person name="Grigoriev I."/>
            <person name="Martin F."/>
            <person name="Perotto S."/>
        </authorList>
    </citation>
    <scope>NUCLEOTIDE SEQUENCE [LARGE SCALE GENOMIC DNA]</scope>
    <source>
        <strain evidence="2 3">UAMH 7357</strain>
    </source>
</reference>
<feature type="region of interest" description="Disordered" evidence="1">
    <location>
        <begin position="1089"/>
        <end position="1108"/>
    </location>
</feature>
<name>A0A2J6Q4C4_9HELO</name>
<dbReference type="InterPro" id="IPR011989">
    <property type="entry name" value="ARM-like"/>
</dbReference>
<evidence type="ECO:0000313" key="2">
    <source>
        <dbReference type="EMBL" id="PMD21147.1"/>
    </source>
</evidence>
<dbReference type="Gene3D" id="1.25.10.10">
    <property type="entry name" value="Leucine-rich Repeat Variant"/>
    <property type="match status" value="1"/>
</dbReference>
<proteinExistence type="predicted"/>
<dbReference type="InterPro" id="IPR016024">
    <property type="entry name" value="ARM-type_fold"/>
</dbReference>
<evidence type="ECO:0008006" key="4">
    <source>
        <dbReference type="Google" id="ProtNLM"/>
    </source>
</evidence>
<dbReference type="Proteomes" id="UP000235672">
    <property type="component" value="Unassembled WGS sequence"/>
</dbReference>